<keyword evidence="5 7" id="KW-1133">Transmembrane helix</keyword>
<evidence type="ECO:0000256" key="5">
    <source>
        <dbReference type="ARBA" id="ARBA00022989"/>
    </source>
</evidence>
<keyword evidence="4 7" id="KW-0812">Transmembrane</keyword>
<evidence type="ECO:0000256" key="3">
    <source>
        <dbReference type="ARBA" id="ARBA00022475"/>
    </source>
</evidence>
<feature type="transmembrane region" description="Helical" evidence="7">
    <location>
        <begin position="47"/>
        <end position="65"/>
    </location>
</feature>
<feature type="transmembrane region" description="Helical" evidence="7">
    <location>
        <begin position="144"/>
        <end position="161"/>
    </location>
</feature>
<dbReference type="EMBL" id="SCFR01000020">
    <property type="protein sequence ID" value="TFF65397.1"/>
    <property type="molecule type" value="Genomic_DNA"/>
</dbReference>
<keyword evidence="10" id="KW-1185">Reference proteome</keyword>
<feature type="transmembrane region" description="Helical" evidence="7">
    <location>
        <begin position="102"/>
        <end position="123"/>
    </location>
</feature>
<dbReference type="Gene3D" id="1.20.1250.20">
    <property type="entry name" value="MFS general substrate transporter like domains"/>
    <property type="match status" value="1"/>
</dbReference>
<feature type="transmembrane region" description="Helical" evidence="7">
    <location>
        <begin position="306"/>
        <end position="329"/>
    </location>
</feature>
<feature type="transmembrane region" description="Helical" evidence="7">
    <location>
        <begin position="341"/>
        <end position="360"/>
    </location>
</feature>
<dbReference type="PROSITE" id="PS50850">
    <property type="entry name" value="MFS"/>
    <property type="match status" value="1"/>
</dbReference>
<dbReference type="GO" id="GO:0005886">
    <property type="term" value="C:plasma membrane"/>
    <property type="evidence" value="ECO:0007669"/>
    <property type="project" value="UniProtKB-SubCell"/>
</dbReference>
<comment type="caution">
    <text evidence="9">The sequence shown here is derived from an EMBL/GenBank/DDBJ whole genome shotgun (WGS) entry which is preliminary data.</text>
</comment>
<organism evidence="9 10">
    <name type="scientific">Helcococcus ovis</name>
    <dbReference type="NCBI Taxonomy" id="72026"/>
    <lineage>
        <taxon>Bacteria</taxon>
        <taxon>Bacillati</taxon>
        <taxon>Bacillota</taxon>
        <taxon>Tissierellia</taxon>
        <taxon>Tissierellales</taxon>
        <taxon>Peptoniphilaceae</taxon>
        <taxon>Helcococcus</taxon>
    </lineage>
</organism>
<dbReference type="PANTHER" id="PTHR43266:SF2">
    <property type="entry name" value="MAJOR FACILITATOR SUPERFAMILY (MFS) PROFILE DOMAIN-CONTAINING PROTEIN"/>
    <property type="match status" value="1"/>
</dbReference>
<evidence type="ECO:0000313" key="9">
    <source>
        <dbReference type="EMBL" id="TFF65397.1"/>
    </source>
</evidence>
<accession>A0A4R9C0L8</accession>
<dbReference type="PANTHER" id="PTHR43266">
    <property type="entry name" value="MACROLIDE-EFFLUX PROTEIN"/>
    <property type="match status" value="1"/>
</dbReference>
<feature type="domain" description="Major facilitator superfamily (MFS) profile" evidence="8">
    <location>
        <begin position="7"/>
        <end position="419"/>
    </location>
</feature>
<evidence type="ECO:0000259" key="8">
    <source>
        <dbReference type="PROSITE" id="PS50850"/>
    </source>
</evidence>
<name>A0A4R9C0L8_9FIRM</name>
<evidence type="ECO:0000256" key="6">
    <source>
        <dbReference type="ARBA" id="ARBA00023136"/>
    </source>
</evidence>
<feature type="transmembrane region" description="Helical" evidence="7">
    <location>
        <begin position="394"/>
        <end position="413"/>
    </location>
</feature>
<sequence>MTKSMKKFIVLWFGQLTASVGHGLTTFALSVFAFSVSQSAIDTSMVMLLGFLPYIILIVPSGVLADKYDRRLMMILGDGLSALGILYILIIKLYGNLTLIDVYIGVTISSIFSALMTPAYQATVSDILTKNEYIKASGLVQISNSAKFLVSPILAGFLINIQNGFEIILLIDVLTVFVTIATTLYIKNDLRQCKLHDTEKDFFQNLLNTWKLLKKDKSIFKLVLISMLLTFFIAFIHTLSSPYFLSFSDSKTLGNAMTIAAFGMFLSGAFLSIHSITKNHIKKLSLSLLSGGIFMIGFGLTTNIYIITLFGFLFFATLPVANSTIDYLIRINLDNKHEGRIWSFVTFISQMGFVLAYPTSGLLADNIFSPIMSKGGLLENSVGKIIGVGSGKGIGLLIIIAGICLSLTSLIIIKSKNIRKLEKVNSINN</sequence>
<feature type="transmembrane region" description="Helical" evidence="7">
    <location>
        <begin position="167"/>
        <end position="186"/>
    </location>
</feature>
<protein>
    <submittedName>
        <fullName evidence="9">MFS transporter</fullName>
    </submittedName>
</protein>
<dbReference type="GeneID" id="97030990"/>
<dbReference type="InterPro" id="IPR036259">
    <property type="entry name" value="MFS_trans_sf"/>
</dbReference>
<feature type="transmembrane region" description="Helical" evidence="7">
    <location>
        <begin position="252"/>
        <end position="272"/>
    </location>
</feature>
<comment type="subcellular location">
    <subcellularLocation>
        <location evidence="1">Cell membrane</location>
        <topology evidence="1">Multi-pass membrane protein</topology>
    </subcellularLocation>
</comment>
<feature type="transmembrane region" description="Helical" evidence="7">
    <location>
        <begin position="72"/>
        <end position="90"/>
    </location>
</feature>
<keyword evidence="2" id="KW-0813">Transport</keyword>
<evidence type="ECO:0000256" key="7">
    <source>
        <dbReference type="SAM" id="Phobius"/>
    </source>
</evidence>
<dbReference type="AlphaFoldDB" id="A0A4R9C0L8"/>
<proteinExistence type="predicted"/>
<dbReference type="InterPro" id="IPR011701">
    <property type="entry name" value="MFS"/>
</dbReference>
<reference evidence="9 10" key="1">
    <citation type="submission" date="2019-01" db="EMBL/GenBank/DDBJ databases">
        <title>Draft Genome Sequences of Helcococcus ovis Strains Isolated from the Uterus and Vagina of Dairy Cows with Metritis.</title>
        <authorList>
            <person name="Cunha F."/>
            <person name="Jeon S.J."/>
            <person name="Kutzer P."/>
            <person name="Galvao K.N."/>
        </authorList>
    </citation>
    <scope>NUCLEOTIDE SEQUENCE [LARGE SCALE GENOMIC DNA]</scope>
    <source>
        <strain evidence="9 10">KG-37</strain>
    </source>
</reference>
<dbReference type="RefSeq" id="WP_134710752.1">
    <property type="nucleotide sequence ID" value="NZ_CP119081.1"/>
</dbReference>
<keyword evidence="3" id="KW-1003">Cell membrane</keyword>
<feature type="transmembrane region" description="Helical" evidence="7">
    <location>
        <begin position="284"/>
        <end position="300"/>
    </location>
</feature>
<dbReference type="CDD" id="cd06173">
    <property type="entry name" value="MFS_MefA_like"/>
    <property type="match status" value="1"/>
</dbReference>
<dbReference type="Pfam" id="PF07690">
    <property type="entry name" value="MFS_1"/>
    <property type="match status" value="1"/>
</dbReference>
<keyword evidence="6 7" id="KW-0472">Membrane</keyword>
<evidence type="ECO:0000313" key="10">
    <source>
        <dbReference type="Proteomes" id="UP000297454"/>
    </source>
</evidence>
<evidence type="ECO:0000256" key="4">
    <source>
        <dbReference type="ARBA" id="ARBA00022692"/>
    </source>
</evidence>
<evidence type="ECO:0000256" key="1">
    <source>
        <dbReference type="ARBA" id="ARBA00004651"/>
    </source>
</evidence>
<dbReference type="GO" id="GO:0022857">
    <property type="term" value="F:transmembrane transporter activity"/>
    <property type="evidence" value="ECO:0007669"/>
    <property type="project" value="InterPro"/>
</dbReference>
<dbReference type="Proteomes" id="UP000297454">
    <property type="component" value="Unassembled WGS sequence"/>
</dbReference>
<evidence type="ECO:0000256" key="2">
    <source>
        <dbReference type="ARBA" id="ARBA00022448"/>
    </source>
</evidence>
<dbReference type="InterPro" id="IPR020846">
    <property type="entry name" value="MFS_dom"/>
</dbReference>
<dbReference type="SUPFAM" id="SSF103473">
    <property type="entry name" value="MFS general substrate transporter"/>
    <property type="match status" value="1"/>
</dbReference>
<gene>
    <name evidence="9" type="ORF">EQF91_05975</name>
</gene>
<feature type="transmembrane region" description="Helical" evidence="7">
    <location>
        <begin position="219"/>
        <end position="240"/>
    </location>
</feature>
<dbReference type="OrthoDB" id="9763297at2"/>